<protein>
    <submittedName>
        <fullName evidence="1">Uncharacterized protein</fullName>
    </submittedName>
</protein>
<name>A0A0W8FB61_9ZZZZ</name>
<dbReference type="EMBL" id="LNQE01001401">
    <property type="protein sequence ID" value="KUG18132.1"/>
    <property type="molecule type" value="Genomic_DNA"/>
</dbReference>
<proteinExistence type="predicted"/>
<reference evidence="1" key="1">
    <citation type="journal article" date="2015" name="Proc. Natl. Acad. Sci. U.S.A.">
        <title>Networks of energetic and metabolic interactions define dynamics in microbial communities.</title>
        <authorList>
            <person name="Embree M."/>
            <person name="Liu J.K."/>
            <person name="Al-Bassam M.M."/>
            <person name="Zengler K."/>
        </authorList>
    </citation>
    <scope>NUCLEOTIDE SEQUENCE</scope>
</reference>
<evidence type="ECO:0000313" key="1">
    <source>
        <dbReference type="EMBL" id="KUG18132.1"/>
    </source>
</evidence>
<sequence length="52" mass="6075">MSGRRGRRIRKSLQRAAIIRLPPAKNEHPTMFSCFDIRIARILALYGRHQSK</sequence>
<accession>A0A0W8FB61</accession>
<organism evidence="1">
    <name type="scientific">hydrocarbon metagenome</name>
    <dbReference type="NCBI Taxonomy" id="938273"/>
    <lineage>
        <taxon>unclassified sequences</taxon>
        <taxon>metagenomes</taxon>
        <taxon>ecological metagenomes</taxon>
    </lineage>
</organism>
<gene>
    <name evidence="1" type="ORF">ASZ90_012170</name>
</gene>
<comment type="caution">
    <text evidence="1">The sequence shown here is derived from an EMBL/GenBank/DDBJ whole genome shotgun (WGS) entry which is preliminary data.</text>
</comment>
<dbReference type="AlphaFoldDB" id="A0A0W8FB61"/>